<keyword evidence="1" id="KW-0472">Membrane</keyword>
<evidence type="ECO:0000313" key="3">
    <source>
        <dbReference type="Proteomes" id="UP000464620"/>
    </source>
</evidence>
<protein>
    <submittedName>
        <fullName evidence="2">Uncharacterized protein</fullName>
    </submittedName>
</protein>
<sequence length="62" mass="7380">MLKALDPFSTLASWFKGLLAFSACFFSFSFFSFFCIKFFSFLQAFHCFFLLQESIYDFSDYQ</sequence>
<accession>A0A6B9VC29</accession>
<keyword evidence="1" id="KW-1133">Transmembrane helix</keyword>
<evidence type="ECO:0000256" key="1">
    <source>
        <dbReference type="SAM" id="Phobius"/>
    </source>
</evidence>
<keyword evidence="1" id="KW-0812">Transmembrane</keyword>
<feature type="transmembrane region" description="Helical" evidence="1">
    <location>
        <begin position="20"/>
        <end position="42"/>
    </location>
</feature>
<name>A0A6B9VC29_ARAHY</name>
<reference evidence="2 3" key="1">
    <citation type="submission" date="2020-01" db="EMBL/GenBank/DDBJ databases">
        <title>Genome sequence of Arachis hypogaea, cultivar Shitouqi.</title>
        <authorList>
            <person name="Zhuang W."/>
            <person name="Chen H."/>
            <person name="Varshney R."/>
            <person name="Wang D."/>
            <person name="Ming R."/>
        </authorList>
    </citation>
    <scope>NUCLEOTIDE SEQUENCE [LARGE SCALE GENOMIC DNA]</scope>
    <source>
        <tissue evidence="2">Young leaf</tissue>
    </source>
</reference>
<proteinExistence type="predicted"/>
<gene>
    <name evidence="2" type="ORF">DS421_19g655530</name>
</gene>
<evidence type="ECO:0000313" key="2">
    <source>
        <dbReference type="EMBL" id="QHN77758.1"/>
    </source>
</evidence>
<dbReference type="AlphaFoldDB" id="A0A6B9VC29"/>
<dbReference type="Proteomes" id="UP000464620">
    <property type="component" value="Chromosome B09"/>
</dbReference>
<organism evidence="2 3">
    <name type="scientific">Arachis hypogaea</name>
    <name type="common">Peanut</name>
    <dbReference type="NCBI Taxonomy" id="3818"/>
    <lineage>
        <taxon>Eukaryota</taxon>
        <taxon>Viridiplantae</taxon>
        <taxon>Streptophyta</taxon>
        <taxon>Embryophyta</taxon>
        <taxon>Tracheophyta</taxon>
        <taxon>Spermatophyta</taxon>
        <taxon>Magnoliopsida</taxon>
        <taxon>eudicotyledons</taxon>
        <taxon>Gunneridae</taxon>
        <taxon>Pentapetalae</taxon>
        <taxon>rosids</taxon>
        <taxon>fabids</taxon>
        <taxon>Fabales</taxon>
        <taxon>Fabaceae</taxon>
        <taxon>Papilionoideae</taxon>
        <taxon>50 kb inversion clade</taxon>
        <taxon>dalbergioids sensu lato</taxon>
        <taxon>Dalbergieae</taxon>
        <taxon>Pterocarpus clade</taxon>
        <taxon>Arachis</taxon>
    </lineage>
</organism>
<dbReference type="EMBL" id="CP031001">
    <property type="protein sequence ID" value="QHN77758.1"/>
    <property type="molecule type" value="Genomic_DNA"/>
</dbReference>